<gene>
    <name evidence="1" type="ORF">MBAV_004011</name>
</gene>
<organism evidence="1 2">
    <name type="scientific">Candidatus Magnetobacterium bavaricum</name>
    <dbReference type="NCBI Taxonomy" id="29290"/>
    <lineage>
        <taxon>Bacteria</taxon>
        <taxon>Pseudomonadati</taxon>
        <taxon>Nitrospirota</taxon>
        <taxon>Thermodesulfovibrionia</taxon>
        <taxon>Thermodesulfovibrionales</taxon>
        <taxon>Candidatus Magnetobacteriaceae</taxon>
        <taxon>Candidatus Magnetobacterium</taxon>
    </lineage>
</organism>
<keyword evidence="2" id="KW-1185">Reference proteome</keyword>
<name>A0A0F3GPA9_9BACT</name>
<reference evidence="1 2" key="1">
    <citation type="submission" date="2015-02" db="EMBL/GenBank/DDBJ databases">
        <title>Single-cell genomics of uncultivated deep-branching MTB reveals a conserved set of magnetosome genes.</title>
        <authorList>
            <person name="Kolinko S."/>
            <person name="Richter M."/>
            <person name="Glockner F.O."/>
            <person name="Brachmann A."/>
            <person name="Schuler D."/>
        </authorList>
    </citation>
    <scope>NUCLEOTIDE SEQUENCE [LARGE SCALE GENOMIC DNA]</scope>
    <source>
        <strain evidence="1">TM-1</strain>
    </source>
</reference>
<evidence type="ECO:0000313" key="1">
    <source>
        <dbReference type="EMBL" id="KJU83794.1"/>
    </source>
</evidence>
<protein>
    <submittedName>
        <fullName evidence="1">Uncharacterized protein</fullName>
    </submittedName>
</protein>
<accession>A0A0F3GPA9</accession>
<sequence>MVKESNPHQLEGPVVNGYLTCLLKQGIPVPDAHNGLIYTAKYMIDAVQTRYLLLGHPYIRYVNPEFQYQGRAIDISKGIVVHVIHPGRTGSGPLPLLRDICL</sequence>
<dbReference type="EMBL" id="LACI01001714">
    <property type="protein sequence ID" value="KJU83794.1"/>
    <property type="molecule type" value="Genomic_DNA"/>
</dbReference>
<evidence type="ECO:0000313" key="2">
    <source>
        <dbReference type="Proteomes" id="UP000033423"/>
    </source>
</evidence>
<proteinExistence type="predicted"/>
<dbReference type="Proteomes" id="UP000033423">
    <property type="component" value="Unassembled WGS sequence"/>
</dbReference>
<comment type="caution">
    <text evidence="1">The sequence shown here is derived from an EMBL/GenBank/DDBJ whole genome shotgun (WGS) entry which is preliminary data.</text>
</comment>
<dbReference type="AlphaFoldDB" id="A0A0F3GPA9"/>